<sequence>MKRLLSALLVGALCTGVLSGCGSNEKPSAGDSSDWPSRPITVIVPYGAGGDTDFNARAYLEGLGSELGTSVVVSNVTGSGGSIASRQVKDSDPDGYTALFFHTAMNVNQAIGTADFGLDDFKLSAVVGKGPGEIIVARKDAGYNNLEELKEYTQQHPGEVKMGIETGTMVHINGKQMQDAGIDVSFVDAGGASDRVAALAGGHIDLIINAYGTVKDYLETGEFVALGQVNAERSEGFPEIPTAIEQGFDIQLEKYYFFAFPKDTPDEIVQKFADACKVVSEQEDYATSIMEAYRQTPFYADAEEGRALLDSTKEIIDKYAAELLS</sequence>
<dbReference type="InterPro" id="IPR042100">
    <property type="entry name" value="Bug_dom1"/>
</dbReference>
<evidence type="ECO:0000256" key="1">
    <source>
        <dbReference type="ARBA" id="ARBA00006987"/>
    </source>
</evidence>
<feature type="chain" id="PRO_5039478103" evidence="2">
    <location>
        <begin position="20"/>
        <end position="325"/>
    </location>
</feature>
<dbReference type="PIRSF" id="PIRSF017082">
    <property type="entry name" value="YflP"/>
    <property type="match status" value="1"/>
</dbReference>
<dbReference type="SUPFAM" id="SSF53850">
    <property type="entry name" value="Periplasmic binding protein-like II"/>
    <property type="match status" value="1"/>
</dbReference>
<dbReference type="CDD" id="cd07012">
    <property type="entry name" value="PBP2_Bug_TTT"/>
    <property type="match status" value="1"/>
</dbReference>
<name>A0A923LTQ9_9FIRM</name>
<evidence type="ECO:0000313" key="4">
    <source>
        <dbReference type="Proteomes" id="UP000606499"/>
    </source>
</evidence>
<dbReference type="Pfam" id="PF03401">
    <property type="entry name" value="TctC"/>
    <property type="match status" value="1"/>
</dbReference>
<proteinExistence type="inferred from homology"/>
<protein>
    <submittedName>
        <fullName evidence="3">Tripartite tricarboxylate transporter substrate binding protein</fullName>
    </submittedName>
</protein>
<comment type="caution">
    <text evidence="3">The sequence shown here is derived from an EMBL/GenBank/DDBJ whole genome shotgun (WGS) entry which is preliminary data.</text>
</comment>
<keyword evidence="4" id="KW-1185">Reference proteome</keyword>
<dbReference type="PANTHER" id="PTHR42928:SF5">
    <property type="entry name" value="BLR1237 PROTEIN"/>
    <property type="match status" value="1"/>
</dbReference>
<feature type="signal peptide" evidence="2">
    <location>
        <begin position="1"/>
        <end position="19"/>
    </location>
</feature>
<evidence type="ECO:0000313" key="3">
    <source>
        <dbReference type="EMBL" id="MBC5725141.1"/>
    </source>
</evidence>
<dbReference type="PROSITE" id="PS51257">
    <property type="entry name" value="PROKAR_LIPOPROTEIN"/>
    <property type="match status" value="1"/>
</dbReference>
<dbReference type="InterPro" id="IPR005064">
    <property type="entry name" value="BUG"/>
</dbReference>
<evidence type="ECO:0000256" key="2">
    <source>
        <dbReference type="SAM" id="SignalP"/>
    </source>
</evidence>
<dbReference type="EMBL" id="JACOPL010000005">
    <property type="protein sequence ID" value="MBC5725141.1"/>
    <property type="molecule type" value="Genomic_DNA"/>
</dbReference>
<dbReference type="Proteomes" id="UP000606499">
    <property type="component" value="Unassembled WGS sequence"/>
</dbReference>
<organism evidence="3 4">
    <name type="scientific">Agathobaculum faecis</name>
    <dbReference type="NCBI Taxonomy" id="2763013"/>
    <lineage>
        <taxon>Bacteria</taxon>
        <taxon>Bacillati</taxon>
        <taxon>Bacillota</taxon>
        <taxon>Clostridia</taxon>
        <taxon>Eubacteriales</taxon>
        <taxon>Butyricicoccaceae</taxon>
        <taxon>Agathobaculum</taxon>
    </lineage>
</organism>
<dbReference type="PANTHER" id="PTHR42928">
    <property type="entry name" value="TRICARBOXYLATE-BINDING PROTEIN"/>
    <property type="match status" value="1"/>
</dbReference>
<reference evidence="3" key="1">
    <citation type="submission" date="2020-08" db="EMBL/GenBank/DDBJ databases">
        <title>Genome public.</title>
        <authorList>
            <person name="Liu C."/>
            <person name="Sun Q."/>
        </authorList>
    </citation>
    <scope>NUCLEOTIDE SEQUENCE</scope>
    <source>
        <strain evidence="3">NSJ-28</strain>
    </source>
</reference>
<dbReference type="Gene3D" id="3.40.190.150">
    <property type="entry name" value="Bordetella uptake gene, domain 1"/>
    <property type="match status" value="1"/>
</dbReference>
<dbReference type="Gene3D" id="3.40.190.10">
    <property type="entry name" value="Periplasmic binding protein-like II"/>
    <property type="match status" value="1"/>
</dbReference>
<keyword evidence="2" id="KW-0732">Signal</keyword>
<accession>A0A923LTQ9</accession>
<dbReference type="RefSeq" id="WP_107631899.1">
    <property type="nucleotide sequence ID" value="NZ_JACOPL010000005.1"/>
</dbReference>
<gene>
    <name evidence="3" type="ORF">H8S45_06675</name>
</gene>
<comment type="similarity">
    <text evidence="1">Belongs to the UPF0065 (bug) family.</text>
</comment>
<dbReference type="AlphaFoldDB" id="A0A923LTQ9"/>